<dbReference type="Pfam" id="PF00400">
    <property type="entry name" value="WD40"/>
    <property type="match status" value="3"/>
</dbReference>
<keyword evidence="2 4" id="KW-0853">WD repeat</keyword>
<evidence type="ECO:0000256" key="4">
    <source>
        <dbReference type="PROSITE-ProRule" id="PRU00221"/>
    </source>
</evidence>
<keyword evidence="3" id="KW-0677">Repeat</keyword>
<feature type="non-terminal residue" evidence="5">
    <location>
        <position position="494"/>
    </location>
</feature>
<dbReference type="InterPro" id="IPR044285">
    <property type="entry name" value="PWP1"/>
</dbReference>
<dbReference type="Gene3D" id="2.130.10.10">
    <property type="entry name" value="YVTN repeat-like/Quinoprotein amine dehydrogenase"/>
    <property type="match status" value="2"/>
</dbReference>
<dbReference type="PRINTS" id="PR00320">
    <property type="entry name" value="GPROTEINBRPT"/>
</dbReference>
<dbReference type="GO" id="GO:0006364">
    <property type="term" value="P:rRNA processing"/>
    <property type="evidence" value="ECO:0007669"/>
    <property type="project" value="InterPro"/>
</dbReference>
<proteinExistence type="predicted"/>
<dbReference type="PROSITE" id="PS50294">
    <property type="entry name" value="WD_REPEATS_REGION"/>
    <property type="match status" value="2"/>
</dbReference>
<dbReference type="PROSITE" id="PS00678">
    <property type="entry name" value="WD_REPEATS_1"/>
    <property type="match status" value="2"/>
</dbReference>
<dbReference type="InterPro" id="IPR001680">
    <property type="entry name" value="WD40_rpt"/>
</dbReference>
<dbReference type="PROSITE" id="PS50082">
    <property type="entry name" value="WD_REPEATS_2"/>
    <property type="match status" value="2"/>
</dbReference>
<dbReference type="GO" id="GO:0005634">
    <property type="term" value="C:nucleus"/>
    <property type="evidence" value="ECO:0007669"/>
    <property type="project" value="TreeGrafter"/>
</dbReference>
<keyword evidence="1" id="KW-0597">Phosphoprotein</keyword>
<reference evidence="5 6" key="1">
    <citation type="journal article" date="2021" name="Nat. Plants">
        <title>The Taxus genome provides insights into paclitaxel biosynthesis.</title>
        <authorList>
            <person name="Xiong X."/>
            <person name="Gou J."/>
            <person name="Liao Q."/>
            <person name="Li Y."/>
            <person name="Zhou Q."/>
            <person name="Bi G."/>
            <person name="Li C."/>
            <person name="Du R."/>
            <person name="Wang X."/>
            <person name="Sun T."/>
            <person name="Guo L."/>
            <person name="Liang H."/>
            <person name="Lu P."/>
            <person name="Wu Y."/>
            <person name="Zhang Z."/>
            <person name="Ro D.K."/>
            <person name="Shang Y."/>
            <person name="Huang S."/>
            <person name="Yan J."/>
        </authorList>
    </citation>
    <scope>NUCLEOTIDE SEQUENCE [LARGE SCALE GENOMIC DNA]</scope>
    <source>
        <strain evidence="5">Ta-2019</strain>
    </source>
</reference>
<dbReference type="PANTHER" id="PTHR14091">
    <property type="entry name" value="PERIODIC TRYPTOPHAN PROTEIN 1"/>
    <property type="match status" value="1"/>
</dbReference>
<dbReference type="FunFam" id="2.130.10.10:FF:000714">
    <property type="entry name" value="Transducin/WD40 repeat-like superfamily protein"/>
    <property type="match status" value="1"/>
</dbReference>
<name>A0AA38C4J1_TAXCH</name>
<dbReference type="FunFam" id="2.130.10.10:FF:000485">
    <property type="entry name" value="Putative WD repeat-containing protein C17D11.16"/>
    <property type="match status" value="1"/>
</dbReference>
<feature type="repeat" description="WD" evidence="4">
    <location>
        <begin position="405"/>
        <end position="447"/>
    </location>
</feature>
<dbReference type="OMA" id="CFVPRGV"/>
<keyword evidence="6" id="KW-1185">Reference proteome</keyword>
<organism evidence="5 6">
    <name type="scientific">Taxus chinensis</name>
    <name type="common">Chinese yew</name>
    <name type="synonym">Taxus wallichiana var. chinensis</name>
    <dbReference type="NCBI Taxonomy" id="29808"/>
    <lineage>
        <taxon>Eukaryota</taxon>
        <taxon>Viridiplantae</taxon>
        <taxon>Streptophyta</taxon>
        <taxon>Embryophyta</taxon>
        <taxon>Tracheophyta</taxon>
        <taxon>Spermatophyta</taxon>
        <taxon>Pinopsida</taxon>
        <taxon>Pinidae</taxon>
        <taxon>Conifers II</taxon>
        <taxon>Cupressales</taxon>
        <taxon>Taxaceae</taxon>
        <taxon>Taxus</taxon>
    </lineage>
</organism>
<sequence length="494" mass="54148">MIAAVCWVPKGIAKPLPDSAEPPSQEEIQELLKLPAQSDSDESEFSEEENDGMVVETNKNIDAVTMALAAADAIGNKSVEFPREHKVDEIADGLKELDMEHYDDDDDEGIDIFGNGSVSGFYNPSSDMGRYPPAVDDDEDEIEDMTIKPSDSIIVCARNEDEVSHLEIWVYEEQSEEGGPNMYVHHDLILPAFPLSLAWLDCNPKGGHKGNFVAVGTMQPEIEIWDLDVLDAVEPTVVLGGAVKGDTCRNITKIKKKNKNKQGITYKDGSHTDAVLSLAWNMEYRNVLASGSADKSVKIWDIVAEKCEQTMHPHTDKVQAVAWNFNQAPVLLSGSFDRSVVMMDMRATTHPGIRWPVPADVESLAWDPHTDHSFVVSLEDGTVRGFDIRAAASAVDSDSKPMFTLHAHDKAVCTITYNPAAPNLLATGSTDKMVKLWDMTNNRPTCIASTNPKVGAVFSACFSKDSPFLLGIGGSKGILHVWDTLDNSEVGRRF</sequence>
<evidence type="ECO:0000313" key="6">
    <source>
        <dbReference type="Proteomes" id="UP000824469"/>
    </source>
</evidence>
<comment type="caution">
    <text evidence="5">The sequence shown here is derived from an EMBL/GenBank/DDBJ whole genome shotgun (WGS) entry which is preliminary data.</text>
</comment>
<dbReference type="Proteomes" id="UP000824469">
    <property type="component" value="Unassembled WGS sequence"/>
</dbReference>
<dbReference type="EMBL" id="JAHRHJ020002663">
    <property type="protein sequence ID" value="KAH9292663.1"/>
    <property type="molecule type" value="Genomic_DNA"/>
</dbReference>
<evidence type="ECO:0000313" key="5">
    <source>
        <dbReference type="EMBL" id="KAH9292663.1"/>
    </source>
</evidence>
<dbReference type="InterPro" id="IPR019775">
    <property type="entry name" value="WD40_repeat_CS"/>
</dbReference>
<dbReference type="SUPFAM" id="SSF50978">
    <property type="entry name" value="WD40 repeat-like"/>
    <property type="match status" value="1"/>
</dbReference>
<dbReference type="InterPro" id="IPR020472">
    <property type="entry name" value="WD40_PAC1"/>
</dbReference>
<feature type="repeat" description="WD" evidence="4">
    <location>
        <begin position="268"/>
        <end position="310"/>
    </location>
</feature>
<dbReference type="InterPro" id="IPR036322">
    <property type="entry name" value="WD40_repeat_dom_sf"/>
</dbReference>
<evidence type="ECO:0000256" key="1">
    <source>
        <dbReference type="ARBA" id="ARBA00022553"/>
    </source>
</evidence>
<dbReference type="AlphaFoldDB" id="A0AA38C4J1"/>
<gene>
    <name evidence="5" type="ORF">KI387_042151</name>
</gene>
<accession>A0AA38C4J1</accession>
<dbReference type="PANTHER" id="PTHR14091:SF0">
    <property type="entry name" value="PERIODIC TRYPTOPHAN PROTEIN 1 HOMOLOG"/>
    <property type="match status" value="1"/>
</dbReference>
<protein>
    <submittedName>
        <fullName evidence="5">Uncharacterized protein</fullName>
    </submittedName>
</protein>
<evidence type="ECO:0000256" key="2">
    <source>
        <dbReference type="ARBA" id="ARBA00022574"/>
    </source>
</evidence>
<dbReference type="InterPro" id="IPR015943">
    <property type="entry name" value="WD40/YVTN_repeat-like_dom_sf"/>
</dbReference>
<dbReference type="SMART" id="SM00320">
    <property type="entry name" value="WD40"/>
    <property type="match status" value="5"/>
</dbReference>
<evidence type="ECO:0000256" key="3">
    <source>
        <dbReference type="ARBA" id="ARBA00022737"/>
    </source>
</evidence>